<dbReference type="RefSeq" id="WP_190708100.1">
    <property type="nucleotide sequence ID" value="NZ_JAMPKX010000027.1"/>
</dbReference>
<keyword evidence="2" id="KW-1185">Reference proteome</keyword>
<dbReference type="Proteomes" id="UP001482513">
    <property type="component" value="Unassembled WGS sequence"/>
</dbReference>
<gene>
    <name evidence="1" type="ORF">NC992_25890</name>
</gene>
<evidence type="ECO:0000313" key="1">
    <source>
        <dbReference type="EMBL" id="MEP0950325.1"/>
    </source>
</evidence>
<accession>A0ABV0KC22</accession>
<protein>
    <recommendedName>
        <fullName evidence="3">ASCH domain-containing protein</fullName>
    </recommendedName>
</protein>
<dbReference type="Gene3D" id="2.30.130.30">
    <property type="entry name" value="Hypothetical protein"/>
    <property type="match status" value="1"/>
</dbReference>
<evidence type="ECO:0008006" key="3">
    <source>
        <dbReference type="Google" id="ProtNLM"/>
    </source>
</evidence>
<reference evidence="1 2" key="1">
    <citation type="submission" date="2022-04" db="EMBL/GenBank/DDBJ databases">
        <title>Positive selection, recombination, and allopatry shape intraspecific diversity of widespread and dominant cyanobacteria.</title>
        <authorList>
            <person name="Wei J."/>
            <person name="Shu W."/>
            <person name="Hu C."/>
        </authorList>
    </citation>
    <scope>NUCLEOTIDE SEQUENCE [LARGE SCALE GENOMIC DNA]</scope>
    <source>
        <strain evidence="1 2">DQ-A4</strain>
    </source>
</reference>
<comment type="caution">
    <text evidence="1">The sequence shown here is derived from an EMBL/GenBank/DDBJ whole genome shotgun (WGS) entry which is preliminary data.</text>
</comment>
<proteinExistence type="predicted"/>
<name>A0ABV0KC22_9CYAN</name>
<sequence>MINRTENLRALSIRQPYADEICDGYKLEEFRSWESSWAGLTLIHASSQATPAIIGFAFKEATCNQYGPKSYGHVMTAPARLLRPVHTPGALYYWRPQRNRPRQAIAFQEAYQAILAGDWTAPEPEWSGLLLIQHGHVPELPEPEPRIFIAGPAGLQEHRLG</sequence>
<dbReference type="InterPro" id="IPR015947">
    <property type="entry name" value="PUA-like_sf"/>
</dbReference>
<evidence type="ECO:0000313" key="2">
    <source>
        <dbReference type="Proteomes" id="UP001482513"/>
    </source>
</evidence>
<organism evidence="1 2">
    <name type="scientific">Leptolyngbya subtilissima DQ-A4</name>
    <dbReference type="NCBI Taxonomy" id="2933933"/>
    <lineage>
        <taxon>Bacteria</taxon>
        <taxon>Bacillati</taxon>
        <taxon>Cyanobacteriota</taxon>
        <taxon>Cyanophyceae</taxon>
        <taxon>Leptolyngbyales</taxon>
        <taxon>Leptolyngbyaceae</taxon>
        <taxon>Leptolyngbya group</taxon>
        <taxon>Leptolyngbya</taxon>
    </lineage>
</organism>
<dbReference type="SUPFAM" id="SSF88697">
    <property type="entry name" value="PUA domain-like"/>
    <property type="match status" value="1"/>
</dbReference>
<dbReference type="EMBL" id="JAMPKX010000027">
    <property type="protein sequence ID" value="MEP0950325.1"/>
    <property type="molecule type" value="Genomic_DNA"/>
</dbReference>